<keyword evidence="2" id="KW-1185">Reference proteome</keyword>
<dbReference type="Proteomes" id="UP000636800">
    <property type="component" value="Unassembled WGS sequence"/>
</dbReference>
<sequence length="88" mass="10096">MRSPIAAAADHLTNAMAPSQSAMLSEASFYATMANLLLEVVRNAHHHARWKAGARNTWWLIQKLKKKCNISKYYQVNFRFGVEIESFR</sequence>
<accession>A0A835QIT2</accession>
<evidence type="ECO:0000313" key="1">
    <source>
        <dbReference type="EMBL" id="KAG0469473.1"/>
    </source>
</evidence>
<evidence type="ECO:0000313" key="2">
    <source>
        <dbReference type="Proteomes" id="UP000636800"/>
    </source>
</evidence>
<protein>
    <submittedName>
        <fullName evidence="1">Uncharacterized protein</fullName>
    </submittedName>
</protein>
<gene>
    <name evidence="1" type="ORF">HPP92_016173</name>
</gene>
<dbReference type="EMBL" id="JADCNL010000008">
    <property type="protein sequence ID" value="KAG0469473.1"/>
    <property type="molecule type" value="Genomic_DNA"/>
</dbReference>
<comment type="caution">
    <text evidence="1">The sequence shown here is derived from an EMBL/GenBank/DDBJ whole genome shotgun (WGS) entry which is preliminary data.</text>
</comment>
<name>A0A835QIT2_VANPL</name>
<dbReference type="AlphaFoldDB" id="A0A835QIT2"/>
<dbReference type="OrthoDB" id="408373at2759"/>
<reference evidence="1 2" key="1">
    <citation type="journal article" date="2020" name="Nat. Food">
        <title>A phased Vanilla planifolia genome enables genetic improvement of flavour and production.</title>
        <authorList>
            <person name="Hasing T."/>
            <person name="Tang H."/>
            <person name="Brym M."/>
            <person name="Khazi F."/>
            <person name="Huang T."/>
            <person name="Chambers A.H."/>
        </authorList>
    </citation>
    <scope>NUCLEOTIDE SEQUENCE [LARGE SCALE GENOMIC DNA]</scope>
    <source>
        <tissue evidence="1">Leaf</tissue>
    </source>
</reference>
<organism evidence="1 2">
    <name type="scientific">Vanilla planifolia</name>
    <name type="common">Vanilla</name>
    <dbReference type="NCBI Taxonomy" id="51239"/>
    <lineage>
        <taxon>Eukaryota</taxon>
        <taxon>Viridiplantae</taxon>
        <taxon>Streptophyta</taxon>
        <taxon>Embryophyta</taxon>
        <taxon>Tracheophyta</taxon>
        <taxon>Spermatophyta</taxon>
        <taxon>Magnoliopsida</taxon>
        <taxon>Liliopsida</taxon>
        <taxon>Asparagales</taxon>
        <taxon>Orchidaceae</taxon>
        <taxon>Vanilloideae</taxon>
        <taxon>Vanilleae</taxon>
        <taxon>Vanilla</taxon>
    </lineage>
</organism>
<proteinExistence type="predicted"/>